<keyword evidence="13" id="KW-1185">Reference proteome</keyword>
<dbReference type="PANTHER" id="PTHR12755:SF6">
    <property type="entry name" value="POLYRIBONUCLEOTIDE 5'-HYDROXYL-KINASE CLP1"/>
    <property type="match status" value="1"/>
</dbReference>
<evidence type="ECO:0000259" key="9">
    <source>
        <dbReference type="Pfam" id="PF06807"/>
    </source>
</evidence>
<name>A0A5C3QH17_9AGAR</name>
<comment type="similarity">
    <text evidence="8">Belongs to the Clp1 family. Clp1 subfamily.</text>
</comment>
<feature type="binding site" evidence="8">
    <location>
        <position position="25"/>
    </location>
    <ligand>
        <name>ATP</name>
        <dbReference type="ChEBI" id="CHEBI:30616"/>
    </ligand>
</feature>
<keyword evidence="7 8" id="KW-0539">Nucleus</keyword>
<dbReference type="Pfam" id="PF16573">
    <property type="entry name" value="CLP1_N"/>
    <property type="match status" value="1"/>
</dbReference>
<dbReference type="InterPro" id="IPR032324">
    <property type="entry name" value="Clp1_N"/>
</dbReference>
<dbReference type="GO" id="GO:0031124">
    <property type="term" value="P:mRNA 3'-end processing"/>
    <property type="evidence" value="ECO:0007669"/>
    <property type="project" value="UniProtKB-UniRule"/>
</dbReference>
<dbReference type="Gene3D" id="2.60.120.1030">
    <property type="entry name" value="Clp1, DNA binding domain"/>
    <property type="match status" value="1"/>
</dbReference>
<dbReference type="GO" id="GO:0006388">
    <property type="term" value="P:tRNA splicing, via endonucleolytic cleavage and ligation"/>
    <property type="evidence" value="ECO:0007669"/>
    <property type="project" value="TreeGrafter"/>
</dbReference>
<dbReference type="InterPro" id="IPR032319">
    <property type="entry name" value="CLP1_P"/>
</dbReference>
<dbReference type="EMBL" id="ML178825">
    <property type="protein sequence ID" value="TFL01383.1"/>
    <property type="molecule type" value="Genomic_DNA"/>
</dbReference>
<dbReference type="Pfam" id="PF16575">
    <property type="entry name" value="CLP1_P"/>
    <property type="match status" value="1"/>
</dbReference>
<evidence type="ECO:0000256" key="5">
    <source>
        <dbReference type="ARBA" id="ARBA00022741"/>
    </source>
</evidence>
<dbReference type="Pfam" id="PF06807">
    <property type="entry name" value="Clp1"/>
    <property type="match status" value="1"/>
</dbReference>
<dbReference type="GO" id="GO:0051731">
    <property type="term" value="F:polynucleotide 5'-hydroxyl-kinase activity"/>
    <property type="evidence" value="ECO:0007669"/>
    <property type="project" value="InterPro"/>
</dbReference>
<dbReference type="OrthoDB" id="258143at2759"/>
<evidence type="ECO:0000313" key="13">
    <source>
        <dbReference type="Proteomes" id="UP000305067"/>
    </source>
</evidence>
<keyword evidence="5 8" id="KW-0547">Nucleotide-binding</keyword>
<evidence type="ECO:0000256" key="6">
    <source>
        <dbReference type="ARBA" id="ARBA00022840"/>
    </source>
</evidence>
<dbReference type="PANTHER" id="PTHR12755">
    <property type="entry name" value="CLEAVAGE/POLYADENYLATION FACTOR IA SUBUNIT CLP1P"/>
    <property type="match status" value="1"/>
</dbReference>
<proteinExistence type="inferred from homology"/>
<feature type="binding site" evidence="8">
    <location>
        <position position="65"/>
    </location>
    <ligand>
        <name>ATP</name>
        <dbReference type="ChEBI" id="CHEBI:30616"/>
    </ligand>
</feature>
<sequence>MSDHMDVADDAAFEPKVWDLGPETEYRFELDPGMCLVIVVLRGNAEIFGAELVEGKQHVFAGECKAAVYTWKGCSIEVTGRPSTEYTSDETLPMTAYANLHIAFEQMRVKALAHLRGSPIPDGPSRVTSESPRVLVLGPENSGKTSACKVLVNYAARSRMGWVPVLVNTDPREGGWAVPGAITAAPVAAPITTPSASLPLGAAASSAPTINPSNALLPLVYCYGHTDVQRNHLLLDRVIRNLGASVGDRFEANPEARSSGVVVDTPSTFAAGPANTASVRSKLIRACVDAFKINVILVIGHEKLNIEMQRTYGSQLTVVKIPKSGGVVELDPSYRDRILNMQLHTYFYGESFTPPPGLKLRSNAVYGGEALSDLVLSPASTTVGFEELAVWQIGEKSLAPSSALPVGATRTVSEMQPILIDPSKPGSGLLNAVLALLALPADGDERERYDEEVLDLGVVGFLVVTAIDIPRRKMTILSPSPMVFAGRTAIRGSVEWQEQ</sequence>
<gene>
    <name evidence="8" type="primary">CLP1</name>
    <name evidence="12" type="ORF">BDV98DRAFT_568012</name>
</gene>
<keyword evidence="6 8" id="KW-0067">ATP-binding</keyword>
<dbReference type="InterPro" id="IPR010655">
    <property type="entry name" value="Clp1_C"/>
</dbReference>
<feature type="domain" description="Clp1 C-terminal" evidence="9">
    <location>
        <begin position="376"/>
        <end position="498"/>
    </location>
</feature>
<dbReference type="InterPro" id="IPR027417">
    <property type="entry name" value="P-loop_NTPase"/>
</dbReference>
<reference evidence="12 13" key="1">
    <citation type="journal article" date="2019" name="Nat. Ecol. Evol.">
        <title>Megaphylogeny resolves global patterns of mushroom evolution.</title>
        <authorList>
            <person name="Varga T."/>
            <person name="Krizsan K."/>
            <person name="Foldi C."/>
            <person name="Dima B."/>
            <person name="Sanchez-Garcia M."/>
            <person name="Sanchez-Ramirez S."/>
            <person name="Szollosi G.J."/>
            <person name="Szarkandi J.G."/>
            <person name="Papp V."/>
            <person name="Albert L."/>
            <person name="Andreopoulos W."/>
            <person name="Angelini C."/>
            <person name="Antonin V."/>
            <person name="Barry K.W."/>
            <person name="Bougher N.L."/>
            <person name="Buchanan P."/>
            <person name="Buyck B."/>
            <person name="Bense V."/>
            <person name="Catcheside P."/>
            <person name="Chovatia M."/>
            <person name="Cooper J."/>
            <person name="Damon W."/>
            <person name="Desjardin D."/>
            <person name="Finy P."/>
            <person name="Geml J."/>
            <person name="Haridas S."/>
            <person name="Hughes K."/>
            <person name="Justo A."/>
            <person name="Karasinski D."/>
            <person name="Kautmanova I."/>
            <person name="Kiss B."/>
            <person name="Kocsube S."/>
            <person name="Kotiranta H."/>
            <person name="LaButti K.M."/>
            <person name="Lechner B.E."/>
            <person name="Liimatainen K."/>
            <person name="Lipzen A."/>
            <person name="Lukacs Z."/>
            <person name="Mihaltcheva S."/>
            <person name="Morgado L.N."/>
            <person name="Niskanen T."/>
            <person name="Noordeloos M.E."/>
            <person name="Ohm R.A."/>
            <person name="Ortiz-Santana B."/>
            <person name="Ovrebo C."/>
            <person name="Racz N."/>
            <person name="Riley R."/>
            <person name="Savchenko A."/>
            <person name="Shiryaev A."/>
            <person name="Soop K."/>
            <person name="Spirin V."/>
            <person name="Szebenyi C."/>
            <person name="Tomsovsky M."/>
            <person name="Tulloss R.E."/>
            <person name="Uehling J."/>
            <person name="Grigoriev I.V."/>
            <person name="Vagvolgyi C."/>
            <person name="Papp T."/>
            <person name="Martin F.M."/>
            <person name="Miettinen O."/>
            <person name="Hibbett D.S."/>
            <person name="Nagy L.G."/>
        </authorList>
    </citation>
    <scope>NUCLEOTIDE SEQUENCE [LARGE SCALE GENOMIC DNA]</scope>
    <source>
        <strain evidence="12 13">CBS 309.79</strain>
    </source>
</reference>
<evidence type="ECO:0000256" key="4">
    <source>
        <dbReference type="ARBA" id="ARBA00022664"/>
    </source>
</evidence>
<evidence type="ECO:0000313" key="12">
    <source>
        <dbReference type="EMBL" id="TFL01383.1"/>
    </source>
</evidence>
<feature type="binding site" evidence="8">
    <location>
        <begin position="141"/>
        <end position="146"/>
    </location>
    <ligand>
        <name>ATP</name>
        <dbReference type="ChEBI" id="CHEBI:30616"/>
    </ligand>
</feature>
<organism evidence="12 13">
    <name type="scientific">Pterulicium gracile</name>
    <dbReference type="NCBI Taxonomy" id="1884261"/>
    <lineage>
        <taxon>Eukaryota</taxon>
        <taxon>Fungi</taxon>
        <taxon>Dikarya</taxon>
        <taxon>Basidiomycota</taxon>
        <taxon>Agaricomycotina</taxon>
        <taxon>Agaricomycetes</taxon>
        <taxon>Agaricomycetidae</taxon>
        <taxon>Agaricales</taxon>
        <taxon>Pleurotineae</taxon>
        <taxon>Pterulaceae</taxon>
        <taxon>Pterulicium</taxon>
    </lineage>
</organism>
<dbReference type="GO" id="GO:0005849">
    <property type="term" value="C:mRNA cleavage factor complex"/>
    <property type="evidence" value="ECO:0007669"/>
    <property type="project" value="UniProtKB-UniRule"/>
</dbReference>
<evidence type="ECO:0000256" key="7">
    <source>
        <dbReference type="ARBA" id="ARBA00023242"/>
    </source>
</evidence>
<dbReference type="FunFam" id="2.60.120.1030:FF:000001">
    <property type="entry name" value="Protein CLP1 homolog 5"/>
    <property type="match status" value="1"/>
</dbReference>
<comment type="subunit">
    <text evidence="8">Component of a pre-mRNA cleavage factor complex. Interacts directly with PCF11.</text>
</comment>
<evidence type="ECO:0000256" key="1">
    <source>
        <dbReference type="ARBA" id="ARBA00004123"/>
    </source>
</evidence>
<dbReference type="Gene3D" id="2.40.30.330">
    <property type="entry name" value="Pre-mRNA cleavage complex subunit Clp1, C-terminal domain"/>
    <property type="match status" value="1"/>
</dbReference>
<dbReference type="InterPro" id="IPR038238">
    <property type="entry name" value="Clp1_C_sf"/>
</dbReference>
<evidence type="ECO:0000259" key="11">
    <source>
        <dbReference type="Pfam" id="PF16575"/>
    </source>
</evidence>
<protein>
    <recommendedName>
        <fullName evidence="3">Polynucleotide 5'-hydroxyl-kinase GRC3</fullName>
    </recommendedName>
    <alternativeName>
        <fullName evidence="2">Polynucleotide 5'-hydroxyl-kinase grc3</fullName>
    </alternativeName>
</protein>
<dbReference type="InterPro" id="IPR045116">
    <property type="entry name" value="Clp1/Grc3"/>
</dbReference>
<evidence type="ECO:0000256" key="2">
    <source>
        <dbReference type="ARBA" id="ARBA00018706"/>
    </source>
</evidence>
<feature type="domain" description="Clp1 P-loop" evidence="11">
    <location>
        <begin position="138"/>
        <end position="349"/>
    </location>
</feature>
<dbReference type="STRING" id="1884261.A0A5C3QH17"/>
<evidence type="ECO:0000256" key="3">
    <source>
        <dbReference type="ARBA" id="ARBA00019824"/>
    </source>
</evidence>
<dbReference type="InterPro" id="IPR038239">
    <property type="entry name" value="Clp1_N_sf"/>
</dbReference>
<dbReference type="InterPro" id="IPR028606">
    <property type="entry name" value="Clp1"/>
</dbReference>
<dbReference type="GO" id="GO:0005524">
    <property type="term" value="F:ATP binding"/>
    <property type="evidence" value="ECO:0007669"/>
    <property type="project" value="UniProtKB-UniRule"/>
</dbReference>
<accession>A0A5C3QH17</accession>
<comment type="subcellular location">
    <subcellularLocation>
        <location evidence="1 8">Nucleus</location>
    </subcellularLocation>
</comment>
<comment type="function">
    <text evidence="8">Required for endonucleolytic cleavage during polyadenylation-dependent pre-mRNA 3'-end formation.</text>
</comment>
<feature type="domain" description="Clp1 N-terminal" evidence="10">
    <location>
        <begin position="20"/>
        <end position="111"/>
    </location>
</feature>
<keyword evidence="4 8" id="KW-0507">mRNA processing</keyword>
<evidence type="ECO:0000259" key="10">
    <source>
        <dbReference type="Pfam" id="PF16573"/>
    </source>
</evidence>
<evidence type="ECO:0000256" key="8">
    <source>
        <dbReference type="HAMAP-Rule" id="MF_03035"/>
    </source>
</evidence>
<dbReference type="HAMAP" id="MF_03035">
    <property type="entry name" value="Clp1"/>
    <property type="match status" value="1"/>
</dbReference>
<dbReference type="Proteomes" id="UP000305067">
    <property type="component" value="Unassembled WGS sequence"/>
</dbReference>
<dbReference type="Gene3D" id="3.40.50.300">
    <property type="entry name" value="P-loop containing nucleotide triphosphate hydrolases"/>
    <property type="match status" value="1"/>
</dbReference>
<dbReference type="AlphaFoldDB" id="A0A5C3QH17"/>